<accession>A0ABV9QMI1</accession>
<evidence type="ECO:0000256" key="2">
    <source>
        <dbReference type="ARBA" id="ARBA00022475"/>
    </source>
</evidence>
<comment type="subcellular location">
    <subcellularLocation>
        <location evidence="1">Cell membrane</location>
        <topology evidence="1">Multi-pass membrane protein</topology>
    </subcellularLocation>
</comment>
<sequence>MFSAEGIALVVGNTLMFATPLLYAALGGMVSEKSGVVNLGLEGMMTIGALVAATVGYYTQNPWLAFASAGLAGGLLALVHAIVSVSFGADQIVSGIAINFLGPGIALFMSRLFFEGATQTKPIENKMPILFKSALEEHPALSYIFAQYATVYIALALVVVLWIYFYRTKYGLRHIAVGEHPKAAETLNINVYAFRYWAVIVSGILAGLGGASLSLAIVSSFRQTLVSGQGFIALVALIFGKWTPHGVLGACIFFGFAQAISIVMGMSDINVSTHLIAMVPYVSTLLILVLFVGRSRGPKANGQIYLKDSIDA</sequence>
<evidence type="ECO:0000256" key="5">
    <source>
        <dbReference type="ARBA" id="ARBA00023136"/>
    </source>
</evidence>
<feature type="transmembrane region" description="Helical" evidence="6">
    <location>
        <begin position="6"/>
        <end position="24"/>
    </location>
</feature>
<keyword evidence="8" id="KW-1185">Reference proteome</keyword>
<dbReference type="Pfam" id="PF02653">
    <property type="entry name" value="BPD_transp_2"/>
    <property type="match status" value="1"/>
</dbReference>
<keyword evidence="5 6" id="KW-0472">Membrane</keyword>
<feature type="transmembrane region" description="Helical" evidence="6">
    <location>
        <begin position="92"/>
        <end position="114"/>
    </location>
</feature>
<dbReference type="CDD" id="cd06580">
    <property type="entry name" value="TM_PBP1_transp_TpRbsC_like"/>
    <property type="match status" value="1"/>
</dbReference>
<evidence type="ECO:0000313" key="8">
    <source>
        <dbReference type="Proteomes" id="UP001595916"/>
    </source>
</evidence>
<feature type="transmembrane region" description="Helical" evidence="6">
    <location>
        <begin position="36"/>
        <end position="57"/>
    </location>
</feature>
<keyword evidence="2" id="KW-1003">Cell membrane</keyword>
<feature type="transmembrane region" description="Helical" evidence="6">
    <location>
        <begin position="63"/>
        <end position="85"/>
    </location>
</feature>
<dbReference type="PANTHER" id="PTHR43370">
    <property type="entry name" value="SUGAR ABC TRANSPORTER INTEGRAL MEMBRANE PROTEIN-RELATED"/>
    <property type="match status" value="1"/>
</dbReference>
<evidence type="ECO:0000313" key="7">
    <source>
        <dbReference type="EMBL" id="MFC4805408.1"/>
    </source>
</evidence>
<evidence type="ECO:0000256" key="4">
    <source>
        <dbReference type="ARBA" id="ARBA00022989"/>
    </source>
</evidence>
<comment type="caution">
    <text evidence="7">The sequence shown here is derived from an EMBL/GenBank/DDBJ whole genome shotgun (WGS) entry which is preliminary data.</text>
</comment>
<reference evidence="8" key="1">
    <citation type="journal article" date="2019" name="Int. J. Syst. Evol. Microbiol.">
        <title>The Global Catalogue of Microorganisms (GCM) 10K type strain sequencing project: providing services to taxonomists for standard genome sequencing and annotation.</title>
        <authorList>
            <consortium name="The Broad Institute Genomics Platform"/>
            <consortium name="The Broad Institute Genome Sequencing Center for Infectious Disease"/>
            <person name="Wu L."/>
            <person name="Ma J."/>
        </authorList>
    </citation>
    <scope>NUCLEOTIDE SEQUENCE [LARGE SCALE GENOMIC DNA]</scope>
    <source>
        <strain evidence="8">CCUG 46385</strain>
    </source>
</reference>
<keyword evidence="4 6" id="KW-1133">Transmembrane helix</keyword>
<keyword evidence="3 6" id="KW-0812">Transmembrane</keyword>
<gene>
    <name evidence="7" type="ORF">ACFO4R_09980</name>
</gene>
<dbReference type="EMBL" id="JBHSHL010000050">
    <property type="protein sequence ID" value="MFC4805408.1"/>
    <property type="molecule type" value="Genomic_DNA"/>
</dbReference>
<feature type="transmembrane region" description="Helical" evidence="6">
    <location>
        <begin position="196"/>
        <end position="218"/>
    </location>
</feature>
<evidence type="ECO:0000256" key="3">
    <source>
        <dbReference type="ARBA" id="ARBA00022692"/>
    </source>
</evidence>
<dbReference type="Proteomes" id="UP001595916">
    <property type="component" value="Unassembled WGS sequence"/>
</dbReference>
<dbReference type="PANTHER" id="PTHR43370:SF1">
    <property type="entry name" value="GUANOSINE ABC TRANSPORTER PERMEASE PROTEIN NUPQ"/>
    <property type="match status" value="1"/>
</dbReference>
<feature type="transmembrane region" description="Helical" evidence="6">
    <location>
        <begin position="140"/>
        <end position="165"/>
    </location>
</feature>
<evidence type="ECO:0000256" key="6">
    <source>
        <dbReference type="SAM" id="Phobius"/>
    </source>
</evidence>
<feature type="transmembrane region" description="Helical" evidence="6">
    <location>
        <begin position="247"/>
        <end position="267"/>
    </location>
</feature>
<name>A0ABV9QMI1_9FIRM</name>
<feature type="transmembrane region" description="Helical" evidence="6">
    <location>
        <begin position="273"/>
        <end position="293"/>
    </location>
</feature>
<dbReference type="InterPro" id="IPR001851">
    <property type="entry name" value="ABC_transp_permease"/>
</dbReference>
<feature type="transmembrane region" description="Helical" evidence="6">
    <location>
        <begin position="224"/>
        <end position="240"/>
    </location>
</feature>
<evidence type="ECO:0000256" key="1">
    <source>
        <dbReference type="ARBA" id="ARBA00004651"/>
    </source>
</evidence>
<protein>
    <submittedName>
        <fullName evidence="7">ABC transporter permease</fullName>
    </submittedName>
</protein>
<organism evidence="7 8">
    <name type="scientific">Filifactor villosus</name>
    <dbReference type="NCBI Taxonomy" id="29374"/>
    <lineage>
        <taxon>Bacteria</taxon>
        <taxon>Bacillati</taxon>
        <taxon>Bacillota</taxon>
        <taxon>Clostridia</taxon>
        <taxon>Peptostreptococcales</taxon>
        <taxon>Filifactoraceae</taxon>
        <taxon>Filifactor</taxon>
    </lineage>
</organism>
<proteinExistence type="predicted"/>
<dbReference type="RefSeq" id="WP_379788968.1">
    <property type="nucleotide sequence ID" value="NZ_JBHSHL010000050.1"/>
</dbReference>